<keyword evidence="1" id="KW-0732">Signal</keyword>
<dbReference type="PANTHER" id="PTHR34406:SF1">
    <property type="entry name" value="PROTEIN YCEI"/>
    <property type="match status" value="1"/>
</dbReference>
<dbReference type="Proteomes" id="UP001354971">
    <property type="component" value="Unassembled WGS sequence"/>
</dbReference>
<reference evidence="3 4" key="1">
    <citation type="submission" date="2024-01" db="EMBL/GenBank/DDBJ databases">
        <title>Hyphobacterium bacterium isolated from marine sediment.</title>
        <authorList>
            <person name="Zhao S."/>
        </authorList>
    </citation>
    <scope>NUCLEOTIDE SEQUENCE [LARGE SCALE GENOMIC DNA]</scope>
    <source>
        <strain evidence="4">HN65</strain>
    </source>
</reference>
<evidence type="ECO:0000259" key="2">
    <source>
        <dbReference type="SMART" id="SM00867"/>
    </source>
</evidence>
<accession>A0ABU7LQ31</accession>
<comment type="caution">
    <text evidence="3">The sequence shown here is derived from an EMBL/GenBank/DDBJ whole genome shotgun (WGS) entry which is preliminary data.</text>
</comment>
<keyword evidence="4" id="KW-1185">Reference proteome</keyword>
<feature type="signal peptide" evidence="1">
    <location>
        <begin position="1"/>
        <end position="19"/>
    </location>
</feature>
<dbReference type="InterPro" id="IPR007372">
    <property type="entry name" value="Lipid/polyisoprenoid-bd_YceI"/>
</dbReference>
<dbReference type="Pfam" id="PF04264">
    <property type="entry name" value="YceI"/>
    <property type="match status" value="1"/>
</dbReference>
<evidence type="ECO:0000313" key="3">
    <source>
        <dbReference type="EMBL" id="MEE2526012.1"/>
    </source>
</evidence>
<dbReference type="EMBL" id="JAZDRP010000003">
    <property type="protein sequence ID" value="MEE2526012.1"/>
    <property type="molecule type" value="Genomic_DNA"/>
</dbReference>
<feature type="domain" description="Lipid/polyisoprenoid-binding YceI-like" evidence="2">
    <location>
        <begin position="23"/>
        <end position="187"/>
    </location>
</feature>
<dbReference type="SMART" id="SM00867">
    <property type="entry name" value="YceI"/>
    <property type="match status" value="1"/>
</dbReference>
<name>A0ABU7LQ31_9PROT</name>
<evidence type="ECO:0000256" key="1">
    <source>
        <dbReference type="SAM" id="SignalP"/>
    </source>
</evidence>
<protein>
    <submittedName>
        <fullName evidence="3">YceI family protein</fullName>
    </submittedName>
</protein>
<dbReference type="Gene3D" id="2.40.128.110">
    <property type="entry name" value="Lipid/polyisoprenoid-binding, YceI-like"/>
    <property type="match status" value="1"/>
</dbReference>
<proteinExistence type="predicted"/>
<dbReference type="InterPro" id="IPR036761">
    <property type="entry name" value="TTHA0802/YceI-like_sf"/>
</dbReference>
<gene>
    <name evidence="3" type="ORF">V0U79_06505</name>
</gene>
<feature type="chain" id="PRO_5045726737" evidence="1">
    <location>
        <begin position="20"/>
        <end position="194"/>
    </location>
</feature>
<dbReference type="PANTHER" id="PTHR34406">
    <property type="entry name" value="PROTEIN YCEI"/>
    <property type="match status" value="1"/>
</dbReference>
<organism evidence="3 4">
    <name type="scientific">Hyphobacterium lacteum</name>
    <dbReference type="NCBI Taxonomy" id="3116575"/>
    <lineage>
        <taxon>Bacteria</taxon>
        <taxon>Pseudomonadati</taxon>
        <taxon>Pseudomonadota</taxon>
        <taxon>Alphaproteobacteria</taxon>
        <taxon>Maricaulales</taxon>
        <taxon>Maricaulaceae</taxon>
        <taxon>Hyphobacterium</taxon>
    </lineage>
</organism>
<evidence type="ECO:0000313" key="4">
    <source>
        <dbReference type="Proteomes" id="UP001354971"/>
    </source>
</evidence>
<sequence length="194" mass="20787">MKFLTATAIATLTATAALADPVAYDFDRAHTLIEASWMHQGLSRQSLQLTDYDGTLLLDFDNPSNSTVDITFNLVDGIWVGAHHDRFIAHLNSDEIFNTAEYPTAHFVATGFETEDGVTGTMSGDLTIIGVTVPVSLDVTLNRLRDDGTAGFTATGTITRTDWGQTIGIYAGAVSDEVVITINTELQVAATDGE</sequence>
<dbReference type="RefSeq" id="WP_330198671.1">
    <property type="nucleotide sequence ID" value="NZ_JAZDRP010000003.1"/>
</dbReference>
<dbReference type="SUPFAM" id="SSF101874">
    <property type="entry name" value="YceI-like"/>
    <property type="match status" value="1"/>
</dbReference>